<gene>
    <name evidence="1" type="ORF">Purlil1_13994</name>
</gene>
<organism evidence="1 2">
    <name type="scientific">Purpureocillium lilacinum</name>
    <name type="common">Paecilomyces lilacinus</name>
    <dbReference type="NCBI Taxonomy" id="33203"/>
    <lineage>
        <taxon>Eukaryota</taxon>
        <taxon>Fungi</taxon>
        <taxon>Dikarya</taxon>
        <taxon>Ascomycota</taxon>
        <taxon>Pezizomycotina</taxon>
        <taxon>Sordariomycetes</taxon>
        <taxon>Hypocreomycetidae</taxon>
        <taxon>Hypocreales</taxon>
        <taxon>Ophiocordycipitaceae</taxon>
        <taxon>Purpureocillium</taxon>
    </lineage>
</organism>
<dbReference type="Proteomes" id="UP001287286">
    <property type="component" value="Unassembled WGS sequence"/>
</dbReference>
<name>A0ABR0BCM4_PURLI</name>
<sequence>MATNVSKGDEGVGRVNRVMYQSVYGVLDYLSATDASQFMYALYIRLSDKSMNKYLDGLGYKILLIGMGVENMRQRIMCPGSYDLANKGPLCIWIAVVPPEEWARNSVHGVGGVHDHQAMWTVMKAGSYPMWHVPTIPNENNIKFVFFCGRQPGYSGLNAHMSTLPHASSMINKGNLYRKQDAVECLKMLMNRPLVEGLGWDLPLIGCKEIDGVVYEDLYMNAYLKMNIGGYGFVYVVRMSHEHARMVRHSHHIMLECDDPVGYPNDYNYVVVGIVNEFITAGLMTLMKPPNEFYGNDTAVHHHDHEHQRRMSTYLVTKGILDLLPPIDVVSFLCAIRLMFRIPEADLDKYTSLRKFLKQHRTLDGAQALAGTHDYVHGQGLLQVTHPARIMRAYPDAWQTGRVDPIWVGRYGRYYPDRADPPISERCDITRGCNGRICRELIYANTIVEPLPNSRRAPGDGHPNKQVIPYMNVEVGEIMDSCRSSGSGSAGDLTREEKIMNMGVTESECPPTFPANTPTRTDGHNPNTFTLSCGYVPKIKDDY</sequence>
<protein>
    <submittedName>
        <fullName evidence="1">Uncharacterized protein</fullName>
    </submittedName>
</protein>
<proteinExistence type="predicted"/>
<comment type="caution">
    <text evidence="1">The sequence shown here is derived from an EMBL/GenBank/DDBJ whole genome shotgun (WGS) entry which is preliminary data.</text>
</comment>
<reference evidence="1 2" key="1">
    <citation type="journal article" date="2024" name="Microbiol. Resour. Announc.">
        <title>Genome annotations for the ascomycete fungi Trichoderma harzianum, Trichoderma aggressivum, and Purpureocillium lilacinum.</title>
        <authorList>
            <person name="Beijen E.P.W."/>
            <person name="Ohm R.A."/>
        </authorList>
    </citation>
    <scope>NUCLEOTIDE SEQUENCE [LARGE SCALE GENOMIC DNA]</scope>
    <source>
        <strain evidence="1 2">CBS 150709</strain>
    </source>
</reference>
<keyword evidence="2" id="KW-1185">Reference proteome</keyword>
<accession>A0ABR0BCM4</accession>
<dbReference type="EMBL" id="JAWRVI010000402">
    <property type="protein sequence ID" value="KAK4065945.1"/>
    <property type="molecule type" value="Genomic_DNA"/>
</dbReference>
<evidence type="ECO:0000313" key="2">
    <source>
        <dbReference type="Proteomes" id="UP001287286"/>
    </source>
</evidence>
<evidence type="ECO:0000313" key="1">
    <source>
        <dbReference type="EMBL" id="KAK4065945.1"/>
    </source>
</evidence>